<name>A0A0G2FT93_9PEZI</name>
<comment type="similarity">
    <text evidence="3 10">Belongs to the glycosyl hydrolase 76 family.</text>
</comment>
<proteinExistence type="inferred from homology"/>
<evidence type="ECO:0000256" key="5">
    <source>
        <dbReference type="ARBA" id="ARBA00022729"/>
    </source>
</evidence>
<keyword evidence="5 13" id="KW-0732">Signal</keyword>
<evidence type="ECO:0000256" key="11">
    <source>
        <dbReference type="SAM" id="MobiDB-lite"/>
    </source>
</evidence>
<dbReference type="GO" id="GO:0012505">
    <property type="term" value="C:endomembrane system"/>
    <property type="evidence" value="ECO:0007669"/>
    <property type="project" value="UniProtKB-SubCell"/>
</dbReference>
<evidence type="ECO:0000256" key="10">
    <source>
        <dbReference type="PIRNR" id="PIRNR016302"/>
    </source>
</evidence>
<feature type="region of interest" description="Disordered" evidence="11">
    <location>
        <begin position="414"/>
        <end position="447"/>
    </location>
</feature>
<feature type="transmembrane region" description="Helical" evidence="12">
    <location>
        <begin position="453"/>
        <end position="472"/>
    </location>
</feature>
<dbReference type="InterPro" id="IPR014480">
    <property type="entry name" value="Mannan-1_6-alpha_mannosidase"/>
</dbReference>
<comment type="subcellular location">
    <subcellularLocation>
        <location evidence="2">Endomembrane system</location>
    </subcellularLocation>
</comment>
<organism evidence="14 15">
    <name type="scientific">Diaporthe ampelina</name>
    <dbReference type="NCBI Taxonomy" id="1214573"/>
    <lineage>
        <taxon>Eukaryota</taxon>
        <taxon>Fungi</taxon>
        <taxon>Dikarya</taxon>
        <taxon>Ascomycota</taxon>
        <taxon>Pezizomycotina</taxon>
        <taxon>Sordariomycetes</taxon>
        <taxon>Sordariomycetidae</taxon>
        <taxon>Diaporthales</taxon>
        <taxon>Diaporthaceae</taxon>
        <taxon>Diaporthe</taxon>
    </lineage>
</organism>
<evidence type="ECO:0000313" key="14">
    <source>
        <dbReference type="EMBL" id="KKY37367.1"/>
    </source>
</evidence>
<dbReference type="InterPro" id="IPR005198">
    <property type="entry name" value="Glyco_hydro_76"/>
</dbReference>
<dbReference type="GO" id="GO:0008496">
    <property type="term" value="F:mannan endo-1,6-alpha-mannosidase activity"/>
    <property type="evidence" value="ECO:0007669"/>
    <property type="project" value="UniProtKB-UniRule"/>
</dbReference>
<dbReference type="FunFam" id="1.50.10.20:FF:000006">
    <property type="entry name" value="Mannan endo-1,6-alpha-mannosidase"/>
    <property type="match status" value="1"/>
</dbReference>
<keyword evidence="9 10" id="KW-0326">Glycosidase</keyword>
<evidence type="ECO:0000256" key="12">
    <source>
        <dbReference type="SAM" id="Phobius"/>
    </source>
</evidence>
<dbReference type="InterPro" id="IPR008928">
    <property type="entry name" value="6-hairpin_glycosidase_sf"/>
</dbReference>
<reference evidence="14 15" key="1">
    <citation type="submission" date="2015-05" db="EMBL/GenBank/DDBJ databases">
        <title>Distinctive expansion of gene families associated with plant cell wall degradation and secondary metabolism in the genomes of grapevine trunk pathogens.</title>
        <authorList>
            <person name="Lawrence D.P."/>
            <person name="Travadon R."/>
            <person name="Rolshausen P.E."/>
            <person name="Baumgartner K."/>
        </authorList>
    </citation>
    <scope>NUCLEOTIDE SEQUENCE [LARGE SCALE GENOMIC DNA]</scope>
    <source>
        <strain evidence="14">DA912</strain>
    </source>
</reference>
<dbReference type="Pfam" id="PF03663">
    <property type="entry name" value="Glyco_hydro_76"/>
    <property type="match status" value="1"/>
</dbReference>
<dbReference type="STRING" id="1214573.A0A0G2FT93"/>
<evidence type="ECO:0000256" key="1">
    <source>
        <dbReference type="ARBA" id="ARBA00001452"/>
    </source>
</evidence>
<dbReference type="SUPFAM" id="SSF48208">
    <property type="entry name" value="Six-hairpin glycosidases"/>
    <property type="match status" value="1"/>
</dbReference>
<evidence type="ECO:0000256" key="2">
    <source>
        <dbReference type="ARBA" id="ARBA00004308"/>
    </source>
</evidence>
<keyword evidence="7 12" id="KW-0472">Membrane</keyword>
<dbReference type="EMBL" id="LCUC01000089">
    <property type="protein sequence ID" value="KKY37367.1"/>
    <property type="molecule type" value="Genomic_DNA"/>
</dbReference>
<feature type="chain" id="PRO_5002544288" description="Mannan endo-1,6-alpha-mannosidase" evidence="13">
    <location>
        <begin position="25"/>
        <end position="473"/>
    </location>
</feature>
<evidence type="ECO:0000256" key="6">
    <source>
        <dbReference type="ARBA" id="ARBA00022801"/>
    </source>
</evidence>
<evidence type="ECO:0000256" key="3">
    <source>
        <dbReference type="ARBA" id="ARBA00009699"/>
    </source>
</evidence>
<keyword evidence="12" id="KW-0812">Transmembrane</keyword>
<evidence type="ECO:0000256" key="8">
    <source>
        <dbReference type="ARBA" id="ARBA00023180"/>
    </source>
</evidence>
<evidence type="ECO:0000256" key="9">
    <source>
        <dbReference type="ARBA" id="ARBA00023295"/>
    </source>
</evidence>
<evidence type="ECO:0000256" key="13">
    <source>
        <dbReference type="SAM" id="SignalP"/>
    </source>
</evidence>
<evidence type="ECO:0000256" key="7">
    <source>
        <dbReference type="ARBA" id="ARBA00023136"/>
    </source>
</evidence>
<dbReference type="AlphaFoldDB" id="A0A0G2FT93"/>
<keyword evidence="12" id="KW-1133">Transmembrane helix</keyword>
<dbReference type="EC" id="3.2.1.101" evidence="4 10"/>
<keyword evidence="6 10" id="KW-0378">Hydrolase</keyword>
<dbReference type="Proteomes" id="UP000034680">
    <property type="component" value="Unassembled WGS sequence"/>
</dbReference>
<evidence type="ECO:0000313" key="15">
    <source>
        <dbReference type="Proteomes" id="UP000034680"/>
    </source>
</evidence>
<dbReference type="OrthoDB" id="9984024at2759"/>
<feature type="compositionally biased region" description="Low complexity" evidence="11">
    <location>
        <begin position="428"/>
        <end position="447"/>
    </location>
</feature>
<sequence>MVTSFVTSLSGALLLVGTLPGAAAEYKVDSHDAIVESSRSLAKDLMTFYHGDEPGETPGILPGPPPTGDYYWYTGASFWATYLDYWHLTGDDSYNDVTTQGLLFQVGPNDDYMPPNVTASLGNEDQCFWGTAALLAAEYGLPTPEGQPRWIDLAQNVWTTQADPTRHDDTCGGGLRWQIPLSNNGYEWKQAMSNGCFFNMGTRLARFTGNATFADSSEETWNWLTGVGFIDKETWAVYDGAHAHENCTDISKVQWSYNPAVLIQGAAFMYNFTNGSDVWRERADKLSDALLETFFPDGIAYEVACEENEKCPTDALFMKGYVHRWLSSATQVAPFLADKLLPVLQTSAEAAAKQCVGGGDDGTVSQRCGFYWSNGTFVDPVDTDGTSGVGEGLSVFAAVSSLLVSGAAAPATAATSGDAGNSSGTSQDGSPSGTADGTSPSGTAASGSGVGRFRVEVMMSLLIGVVVVFAWVV</sequence>
<comment type="catalytic activity">
    <reaction evidence="1 10">
        <text>Random hydrolysis of (1-&gt;6)-alpha-D-mannosidic linkages in unbranched (1-&gt;6)-mannans.</text>
        <dbReference type="EC" id="3.2.1.101"/>
    </reaction>
</comment>
<dbReference type="PIRSF" id="PIRSF016302">
    <property type="entry name" value="Man_a_manosd"/>
    <property type="match status" value="1"/>
</dbReference>
<protein>
    <recommendedName>
        <fullName evidence="4 10">Mannan endo-1,6-alpha-mannosidase</fullName>
        <ecNumber evidence="4 10">3.2.1.101</ecNumber>
    </recommendedName>
</protein>
<dbReference type="GO" id="GO:0009272">
    <property type="term" value="P:fungal-type cell wall biogenesis"/>
    <property type="evidence" value="ECO:0007669"/>
    <property type="project" value="TreeGrafter"/>
</dbReference>
<gene>
    <name evidence="14" type="ORF">UCDDA912_g02640</name>
</gene>
<dbReference type="PANTHER" id="PTHR12145">
    <property type="entry name" value="MANNAN ENDO-1,6-ALPHA-MANNOSIDASE DCW1"/>
    <property type="match status" value="1"/>
</dbReference>
<accession>A0A0G2FT93</accession>
<keyword evidence="15" id="KW-1185">Reference proteome</keyword>
<evidence type="ECO:0000256" key="4">
    <source>
        <dbReference type="ARBA" id="ARBA00012350"/>
    </source>
</evidence>
<dbReference type="GO" id="GO:0016052">
    <property type="term" value="P:carbohydrate catabolic process"/>
    <property type="evidence" value="ECO:0007669"/>
    <property type="project" value="InterPro"/>
</dbReference>
<dbReference type="Gene3D" id="1.50.10.20">
    <property type="match status" value="1"/>
</dbReference>
<comment type="caution">
    <text evidence="14">The sequence shown here is derived from an EMBL/GenBank/DDBJ whole genome shotgun (WGS) entry which is preliminary data.</text>
</comment>
<feature type="signal peptide" evidence="13">
    <location>
        <begin position="1"/>
        <end position="24"/>
    </location>
</feature>
<dbReference type="PANTHER" id="PTHR12145:SF36">
    <property type="entry name" value="MANNAN ENDO-1,6-ALPHA-MANNOSIDASE DCW1"/>
    <property type="match status" value="1"/>
</dbReference>
<keyword evidence="8" id="KW-0325">Glycoprotein</keyword>
<reference evidence="14 15" key="2">
    <citation type="submission" date="2015-05" db="EMBL/GenBank/DDBJ databases">
        <authorList>
            <person name="Morales-Cruz A."/>
            <person name="Amrine K.C."/>
            <person name="Cantu D."/>
        </authorList>
    </citation>
    <scope>NUCLEOTIDE SEQUENCE [LARGE SCALE GENOMIC DNA]</scope>
    <source>
        <strain evidence="14">DA912</strain>
    </source>
</reference>